<dbReference type="InterPro" id="IPR009057">
    <property type="entry name" value="Homeodomain-like_sf"/>
</dbReference>
<dbReference type="GO" id="GO:0003700">
    <property type="term" value="F:DNA-binding transcription factor activity"/>
    <property type="evidence" value="ECO:0007669"/>
    <property type="project" value="TreeGrafter"/>
</dbReference>
<dbReference type="OrthoDB" id="3869819at2"/>
<dbReference type="GO" id="GO:0000976">
    <property type="term" value="F:transcription cis-regulatory region binding"/>
    <property type="evidence" value="ECO:0007669"/>
    <property type="project" value="TreeGrafter"/>
</dbReference>
<dbReference type="Gene3D" id="1.10.357.10">
    <property type="entry name" value="Tetracycline Repressor, domain 2"/>
    <property type="match status" value="1"/>
</dbReference>
<feature type="domain" description="HTH tetR-type" evidence="5">
    <location>
        <begin position="14"/>
        <end position="72"/>
    </location>
</feature>
<keyword evidence="1" id="KW-0805">Transcription regulation</keyword>
<dbReference type="RefSeq" id="WP_155337643.1">
    <property type="nucleotide sequence ID" value="NZ_BAAABN010000029.1"/>
</dbReference>
<dbReference type="PANTHER" id="PTHR30055">
    <property type="entry name" value="HTH-TYPE TRANSCRIPTIONAL REGULATOR RUTR"/>
    <property type="match status" value="1"/>
</dbReference>
<dbReference type="InterPro" id="IPR001647">
    <property type="entry name" value="HTH_TetR"/>
</dbReference>
<dbReference type="PANTHER" id="PTHR30055:SF234">
    <property type="entry name" value="HTH-TYPE TRANSCRIPTIONAL REGULATOR BETI"/>
    <property type="match status" value="1"/>
</dbReference>
<sequence>MQEISPRRRRADAERSVAAILQAAIRVFGERPDASLENVAAVAGVTRQTVYAHFPTREKLLDAVIDLVTKEILAALDEAALDEGPAPAALLRLLDTSWRLLENYPVLMHAGSATPQDEVDRHEPISDRLYRLIRRGQEAGEFDRDLAPTWLVAAFIGIGHAAGAEVASGRMSHAEALTALRVSILRLFGAEPVRQSRKDSDPRSA</sequence>
<evidence type="ECO:0000259" key="5">
    <source>
        <dbReference type="PROSITE" id="PS50977"/>
    </source>
</evidence>
<gene>
    <name evidence="6" type="ORF">Acor_34150</name>
</gene>
<dbReference type="Pfam" id="PF00440">
    <property type="entry name" value="TetR_N"/>
    <property type="match status" value="1"/>
</dbReference>
<comment type="caution">
    <text evidence="6">The sequence shown here is derived from an EMBL/GenBank/DDBJ whole genome shotgun (WGS) entry which is preliminary data.</text>
</comment>
<dbReference type="InterPro" id="IPR036271">
    <property type="entry name" value="Tet_transcr_reg_TetR-rel_C_sf"/>
</dbReference>
<dbReference type="PROSITE" id="PS50977">
    <property type="entry name" value="HTH_TETR_2"/>
    <property type="match status" value="1"/>
</dbReference>
<protein>
    <recommendedName>
        <fullName evidence="5">HTH tetR-type domain-containing protein</fullName>
    </recommendedName>
</protein>
<dbReference type="Proteomes" id="UP000334990">
    <property type="component" value="Unassembled WGS sequence"/>
</dbReference>
<dbReference type="EMBL" id="BLAD01000050">
    <property type="protein sequence ID" value="GES01351.1"/>
    <property type="molecule type" value="Genomic_DNA"/>
</dbReference>
<dbReference type="AlphaFoldDB" id="A0A5M3W2I6"/>
<feature type="DNA-binding region" description="H-T-H motif" evidence="4">
    <location>
        <begin position="35"/>
        <end position="54"/>
    </location>
</feature>
<evidence type="ECO:0000256" key="1">
    <source>
        <dbReference type="ARBA" id="ARBA00023015"/>
    </source>
</evidence>
<dbReference type="InterPro" id="IPR050109">
    <property type="entry name" value="HTH-type_TetR-like_transc_reg"/>
</dbReference>
<name>A0A5M3W2I6_9ACTN</name>
<evidence type="ECO:0000256" key="3">
    <source>
        <dbReference type="ARBA" id="ARBA00023163"/>
    </source>
</evidence>
<dbReference type="SUPFAM" id="SSF48498">
    <property type="entry name" value="Tetracyclin repressor-like, C-terminal domain"/>
    <property type="match status" value="1"/>
</dbReference>
<evidence type="ECO:0000256" key="4">
    <source>
        <dbReference type="PROSITE-ProRule" id="PRU00335"/>
    </source>
</evidence>
<proteinExistence type="predicted"/>
<keyword evidence="3" id="KW-0804">Transcription</keyword>
<organism evidence="6 7">
    <name type="scientific">Acrocarpospora corrugata</name>
    <dbReference type="NCBI Taxonomy" id="35763"/>
    <lineage>
        <taxon>Bacteria</taxon>
        <taxon>Bacillati</taxon>
        <taxon>Actinomycetota</taxon>
        <taxon>Actinomycetes</taxon>
        <taxon>Streptosporangiales</taxon>
        <taxon>Streptosporangiaceae</taxon>
        <taxon>Acrocarpospora</taxon>
    </lineage>
</organism>
<keyword evidence="2 4" id="KW-0238">DNA-binding</keyword>
<accession>A0A5M3W2I6</accession>
<evidence type="ECO:0000256" key="2">
    <source>
        <dbReference type="ARBA" id="ARBA00023125"/>
    </source>
</evidence>
<evidence type="ECO:0000313" key="6">
    <source>
        <dbReference type="EMBL" id="GES01351.1"/>
    </source>
</evidence>
<evidence type="ECO:0000313" key="7">
    <source>
        <dbReference type="Proteomes" id="UP000334990"/>
    </source>
</evidence>
<dbReference type="SUPFAM" id="SSF46689">
    <property type="entry name" value="Homeodomain-like"/>
    <property type="match status" value="1"/>
</dbReference>
<keyword evidence="7" id="KW-1185">Reference proteome</keyword>
<reference evidence="6 7" key="1">
    <citation type="submission" date="2019-10" db="EMBL/GenBank/DDBJ databases">
        <title>Whole genome shotgun sequence of Acrocarpospora corrugata NBRC 13972.</title>
        <authorList>
            <person name="Ichikawa N."/>
            <person name="Kimura A."/>
            <person name="Kitahashi Y."/>
            <person name="Komaki H."/>
            <person name="Oguchi A."/>
        </authorList>
    </citation>
    <scope>NUCLEOTIDE SEQUENCE [LARGE SCALE GENOMIC DNA]</scope>
    <source>
        <strain evidence="6 7">NBRC 13972</strain>
    </source>
</reference>